<accession>A0A2I0BDI8</accession>
<reference evidence="2 3" key="1">
    <citation type="journal article" date="2017" name="Nature">
        <title>The Apostasia genome and the evolution of orchids.</title>
        <authorList>
            <person name="Zhang G.Q."/>
            <person name="Liu K.W."/>
            <person name="Li Z."/>
            <person name="Lohaus R."/>
            <person name="Hsiao Y.Y."/>
            <person name="Niu S.C."/>
            <person name="Wang J.Y."/>
            <person name="Lin Y.C."/>
            <person name="Xu Q."/>
            <person name="Chen L.J."/>
            <person name="Yoshida K."/>
            <person name="Fujiwara S."/>
            <person name="Wang Z.W."/>
            <person name="Zhang Y.Q."/>
            <person name="Mitsuda N."/>
            <person name="Wang M."/>
            <person name="Liu G.H."/>
            <person name="Pecoraro L."/>
            <person name="Huang H.X."/>
            <person name="Xiao X.J."/>
            <person name="Lin M."/>
            <person name="Wu X.Y."/>
            <person name="Wu W.L."/>
            <person name="Chen Y.Y."/>
            <person name="Chang S.B."/>
            <person name="Sakamoto S."/>
            <person name="Ohme-Takagi M."/>
            <person name="Yagi M."/>
            <person name="Zeng S.J."/>
            <person name="Shen C.Y."/>
            <person name="Yeh C.M."/>
            <person name="Luo Y.B."/>
            <person name="Tsai W.C."/>
            <person name="Van de Peer Y."/>
            <person name="Liu Z.J."/>
        </authorList>
    </citation>
    <scope>NUCLEOTIDE SEQUENCE [LARGE SCALE GENOMIC DNA]</scope>
    <source>
        <strain evidence="3">cv. Shenzhen</strain>
        <tissue evidence="2">Stem</tissue>
    </source>
</reference>
<dbReference type="Proteomes" id="UP000236161">
    <property type="component" value="Unassembled WGS sequence"/>
</dbReference>
<dbReference type="STRING" id="1088818.A0A2I0BDI8"/>
<evidence type="ECO:0000313" key="3">
    <source>
        <dbReference type="Proteomes" id="UP000236161"/>
    </source>
</evidence>
<sequence length="80" mass="8655">MPLLAWISQEKEDGSDAIGAKARSTAEEFLRQAKEKAESVKEMAGEAVDDAKEAVAGEGEEEKEKFKNEADGASDDHMGR</sequence>
<feature type="region of interest" description="Disordered" evidence="1">
    <location>
        <begin position="37"/>
        <end position="80"/>
    </location>
</feature>
<organism evidence="2 3">
    <name type="scientific">Apostasia shenzhenica</name>
    <dbReference type="NCBI Taxonomy" id="1088818"/>
    <lineage>
        <taxon>Eukaryota</taxon>
        <taxon>Viridiplantae</taxon>
        <taxon>Streptophyta</taxon>
        <taxon>Embryophyta</taxon>
        <taxon>Tracheophyta</taxon>
        <taxon>Spermatophyta</taxon>
        <taxon>Magnoliopsida</taxon>
        <taxon>Liliopsida</taxon>
        <taxon>Asparagales</taxon>
        <taxon>Orchidaceae</taxon>
        <taxon>Apostasioideae</taxon>
        <taxon>Apostasia</taxon>
    </lineage>
</organism>
<dbReference type="OrthoDB" id="955245at2759"/>
<gene>
    <name evidence="2" type="ORF">AXF42_Ash017386</name>
</gene>
<keyword evidence="3" id="KW-1185">Reference proteome</keyword>
<evidence type="ECO:0000313" key="2">
    <source>
        <dbReference type="EMBL" id="PKA65861.1"/>
    </source>
</evidence>
<dbReference type="EMBL" id="KZ451889">
    <property type="protein sequence ID" value="PKA65861.1"/>
    <property type="molecule type" value="Genomic_DNA"/>
</dbReference>
<feature type="compositionally biased region" description="Basic and acidic residues" evidence="1">
    <location>
        <begin position="37"/>
        <end position="55"/>
    </location>
</feature>
<dbReference type="AlphaFoldDB" id="A0A2I0BDI8"/>
<name>A0A2I0BDI8_9ASPA</name>
<evidence type="ECO:0000256" key="1">
    <source>
        <dbReference type="SAM" id="MobiDB-lite"/>
    </source>
</evidence>
<protein>
    <submittedName>
        <fullName evidence="2">Uncharacterized protein</fullName>
    </submittedName>
</protein>
<feature type="compositionally biased region" description="Basic and acidic residues" evidence="1">
    <location>
        <begin position="62"/>
        <end position="80"/>
    </location>
</feature>
<proteinExistence type="predicted"/>